<evidence type="ECO:0000256" key="5">
    <source>
        <dbReference type="ARBA" id="ARBA00022989"/>
    </source>
</evidence>
<keyword evidence="6 7" id="KW-0472">Membrane</keyword>
<reference evidence="9" key="1">
    <citation type="submission" date="2018-06" db="EMBL/GenBank/DDBJ databases">
        <authorList>
            <person name="Zhirakovskaya E."/>
        </authorList>
    </citation>
    <scope>NUCLEOTIDE SEQUENCE</scope>
</reference>
<evidence type="ECO:0000313" key="9">
    <source>
        <dbReference type="EMBL" id="VAV85240.1"/>
    </source>
</evidence>
<keyword evidence="9" id="KW-0969">Cilium</keyword>
<dbReference type="PANTHER" id="PTHR30329">
    <property type="entry name" value="STATOR ELEMENT OF FLAGELLAR MOTOR COMPLEX"/>
    <property type="match status" value="1"/>
</dbReference>
<evidence type="ECO:0000259" key="8">
    <source>
        <dbReference type="PROSITE" id="PS51123"/>
    </source>
</evidence>
<dbReference type="PROSITE" id="PS51123">
    <property type="entry name" value="OMPA_2"/>
    <property type="match status" value="1"/>
</dbReference>
<dbReference type="InterPro" id="IPR006665">
    <property type="entry name" value="OmpA-like"/>
</dbReference>
<evidence type="ECO:0000256" key="3">
    <source>
        <dbReference type="ARBA" id="ARBA00022475"/>
    </source>
</evidence>
<dbReference type="Pfam" id="PF00691">
    <property type="entry name" value="OmpA"/>
    <property type="match status" value="1"/>
</dbReference>
<dbReference type="AlphaFoldDB" id="A0A3B0QUY4"/>
<keyword evidence="9" id="KW-0966">Cell projection</keyword>
<dbReference type="GO" id="GO:0005886">
    <property type="term" value="C:plasma membrane"/>
    <property type="evidence" value="ECO:0007669"/>
    <property type="project" value="UniProtKB-SubCell"/>
</dbReference>
<comment type="subcellular location">
    <subcellularLocation>
        <location evidence="1">Cell membrane</location>
        <topology evidence="1">Single-pass membrane protein</topology>
    </subcellularLocation>
</comment>
<evidence type="ECO:0000256" key="6">
    <source>
        <dbReference type="ARBA" id="ARBA00023136"/>
    </source>
</evidence>
<organism evidence="9">
    <name type="scientific">hydrothermal vent metagenome</name>
    <dbReference type="NCBI Taxonomy" id="652676"/>
    <lineage>
        <taxon>unclassified sequences</taxon>
        <taxon>metagenomes</taxon>
        <taxon>ecological metagenomes</taxon>
    </lineage>
</organism>
<dbReference type="InterPro" id="IPR036737">
    <property type="entry name" value="OmpA-like_sf"/>
</dbReference>
<keyword evidence="5 7" id="KW-1133">Transmembrane helix</keyword>
<sequence>MARKKKQEEHENHERWLVSYADFITLLFAFFVSMYAISTVNEGKYKALSESLQAAFTTSSAAIFSGAGTGGLGEGAGEVARLETGEPPKISDRFRQNFSSDFRRISRALKSLQGKTNMTLLLDERGIVVRLSQPMLFKGGSAELKSGAYEVLDEIAVAIESTARNIRIEGHTDNIPVQSKEYPTNWDLSSARSLVVLKYLLNAYSFDPTKMSASGYGEFRPIATNDTLRGRSKNRRVDIILLNSYRDDNIP</sequence>
<evidence type="ECO:0000256" key="1">
    <source>
        <dbReference type="ARBA" id="ARBA00004162"/>
    </source>
</evidence>
<protein>
    <submittedName>
        <fullName evidence="9">Flagellar motor rotation protein MotB</fullName>
    </submittedName>
</protein>
<dbReference type="InterPro" id="IPR025713">
    <property type="entry name" value="MotB-like_N_dom"/>
</dbReference>
<accession>A0A3B0QUY4</accession>
<feature type="transmembrane region" description="Helical" evidence="7">
    <location>
        <begin position="20"/>
        <end position="37"/>
    </location>
</feature>
<proteinExistence type="inferred from homology"/>
<keyword evidence="9" id="KW-0282">Flagellum</keyword>
<dbReference type="Pfam" id="PF13677">
    <property type="entry name" value="MotB_plug"/>
    <property type="match status" value="1"/>
</dbReference>
<dbReference type="CDD" id="cd07185">
    <property type="entry name" value="OmpA_C-like"/>
    <property type="match status" value="1"/>
</dbReference>
<keyword evidence="3" id="KW-1003">Cell membrane</keyword>
<evidence type="ECO:0000256" key="4">
    <source>
        <dbReference type="ARBA" id="ARBA00022692"/>
    </source>
</evidence>
<dbReference type="Gene3D" id="3.30.1330.60">
    <property type="entry name" value="OmpA-like domain"/>
    <property type="match status" value="1"/>
</dbReference>
<evidence type="ECO:0000256" key="7">
    <source>
        <dbReference type="SAM" id="Phobius"/>
    </source>
</evidence>
<name>A0A3B0QUY4_9ZZZZ</name>
<gene>
    <name evidence="9" type="ORF">MNBD_DELTA01-1746</name>
</gene>
<keyword evidence="4 7" id="KW-0812">Transmembrane</keyword>
<comment type="similarity">
    <text evidence="2">Belongs to the MotB family.</text>
</comment>
<evidence type="ECO:0000256" key="2">
    <source>
        <dbReference type="ARBA" id="ARBA00008914"/>
    </source>
</evidence>
<feature type="domain" description="OmpA-like" evidence="8">
    <location>
        <begin position="124"/>
        <end position="245"/>
    </location>
</feature>
<dbReference type="PANTHER" id="PTHR30329:SF20">
    <property type="entry name" value="EXPORTED PROTEIN"/>
    <property type="match status" value="1"/>
</dbReference>
<dbReference type="EMBL" id="UOEA01000083">
    <property type="protein sequence ID" value="VAV85240.1"/>
    <property type="molecule type" value="Genomic_DNA"/>
</dbReference>
<dbReference type="SUPFAM" id="SSF103088">
    <property type="entry name" value="OmpA-like"/>
    <property type="match status" value="1"/>
</dbReference>
<dbReference type="InterPro" id="IPR050330">
    <property type="entry name" value="Bact_OuterMem_StrucFunc"/>
</dbReference>